<protein>
    <recommendedName>
        <fullName evidence="12">Minor histocompatibility antigen H13</fullName>
    </recommendedName>
</protein>
<keyword evidence="3 9" id="KW-0812">Transmembrane</keyword>
<proteinExistence type="inferred from homology"/>
<keyword evidence="11" id="KW-1185">Reference proteome</keyword>
<feature type="transmembrane region" description="Helical" evidence="9">
    <location>
        <begin position="160"/>
        <end position="181"/>
    </location>
</feature>
<feature type="region of interest" description="Disordered" evidence="8">
    <location>
        <begin position="377"/>
        <end position="417"/>
    </location>
</feature>
<evidence type="ECO:0000256" key="3">
    <source>
        <dbReference type="ARBA" id="ARBA00022692"/>
    </source>
</evidence>
<comment type="subcellular location">
    <subcellularLocation>
        <location evidence="1">Endoplasmic reticulum membrane</location>
        <topology evidence="1">Multi-pass membrane protein</topology>
    </subcellularLocation>
</comment>
<organism evidence="10 11">
    <name type="scientific">Ustilago hordei</name>
    <name type="common">Barley covered smut fungus</name>
    <dbReference type="NCBI Taxonomy" id="120017"/>
    <lineage>
        <taxon>Eukaryota</taxon>
        <taxon>Fungi</taxon>
        <taxon>Dikarya</taxon>
        <taxon>Basidiomycota</taxon>
        <taxon>Ustilaginomycotina</taxon>
        <taxon>Ustilaginomycetes</taxon>
        <taxon>Ustilaginales</taxon>
        <taxon>Ustilaginaceae</taxon>
        <taxon>Ustilago</taxon>
    </lineage>
</organism>
<dbReference type="Proteomes" id="UP000006174">
    <property type="component" value="Unassembled WGS sequence"/>
</dbReference>
<evidence type="ECO:0000256" key="4">
    <source>
        <dbReference type="ARBA" id="ARBA00022801"/>
    </source>
</evidence>
<dbReference type="InterPro" id="IPR007369">
    <property type="entry name" value="Peptidase_A22B_SPP"/>
</dbReference>
<feature type="compositionally biased region" description="Basic and acidic residues" evidence="8">
    <location>
        <begin position="380"/>
        <end position="401"/>
    </location>
</feature>
<feature type="transmembrane region" description="Helical" evidence="9">
    <location>
        <begin position="344"/>
        <end position="362"/>
    </location>
</feature>
<keyword evidence="7 9" id="KW-0472">Membrane</keyword>
<dbReference type="OrthoDB" id="29661at2759"/>
<dbReference type="GO" id="GO:0098553">
    <property type="term" value="C:lumenal side of endoplasmic reticulum membrane"/>
    <property type="evidence" value="ECO:0007669"/>
    <property type="project" value="TreeGrafter"/>
</dbReference>
<feature type="transmembrane region" description="Helical" evidence="9">
    <location>
        <begin position="187"/>
        <end position="206"/>
    </location>
</feature>
<evidence type="ECO:0000313" key="11">
    <source>
        <dbReference type="Proteomes" id="UP000006174"/>
    </source>
</evidence>
<dbReference type="GO" id="GO:0006465">
    <property type="term" value="P:signal peptide processing"/>
    <property type="evidence" value="ECO:0007669"/>
    <property type="project" value="TreeGrafter"/>
</dbReference>
<evidence type="ECO:0000313" key="10">
    <source>
        <dbReference type="EMBL" id="CCF52970.1"/>
    </source>
</evidence>
<dbReference type="eggNOG" id="KOG2443">
    <property type="taxonomic scope" value="Eukaryota"/>
</dbReference>
<dbReference type="EMBL" id="CAGI01000179">
    <property type="protein sequence ID" value="CCF52970.1"/>
    <property type="molecule type" value="Genomic_DNA"/>
</dbReference>
<evidence type="ECO:0000256" key="1">
    <source>
        <dbReference type="ARBA" id="ARBA00004477"/>
    </source>
</evidence>
<feature type="compositionally biased region" description="Acidic residues" evidence="8">
    <location>
        <begin position="52"/>
        <end position="71"/>
    </location>
</feature>
<dbReference type="STRING" id="1128400.I2G1C7"/>
<dbReference type="OMA" id="FLYDIWW"/>
<gene>
    <name evidence="10" type="ORF">UHOR_04354</name>
</gene>
<evidence type="ECO:0000256" key="9">
    <source>
        <dbReference type="SAM" id="Phobius"/>
    </source>
</evidence>
<dbReference type="HOGENOM" id="CLU_023799_0_2_1"/>
<feature type="transmembrane region" description="Helical" evidence="9">
    <location>
        <begin position="113"/>
        <end position="139"/>
    </location>
</feature>
<dbReference type="SMART" id="SM00730">
    <property type="entry name" value="PSN"/>
    <property type="match status" value="1"/>
</dbReference>
<evidence type="ECO:0000256" key="6">
    <source>
        <dbReference type="ARBA" id="ARBA00022989"/>
    </source>
</evidence>
<evidence type="ECO:0000256" key="5">
    <source>
        <dbReference type="ARBA" id="ARBA00022824"/>
    </source>
</evidence>
<dbReference type="GO" id="GO:0033619">
    <property type="term" value="P:membrane protein proteolysis"/>
    <property type="evidence" value="ECO:0007669"/>
    <property type="project" value="TreeGrafter"/>
</dbReference>
<evidence type="ECO:0000256" key="2">
    <source>
        <dbReference type="ARBA" id="ARBA00006859"/>
    </source>
</evidence>
<feature type="transmembrane region" description="Helical" evidence="9">
    <location>
        <begin position="81"/>
        <end position="101"/>
    </location>
</feature>
<reference evidence="10 11" key="1">
    <citation type="journal article" date="2012" name="Plant Cell">
        <title>Genome comparison of barley and maize smut fungi reveals targeted loss of RNA silencing components and species-specific presence of transposable elements.</title>
        <authorList>
            <person name="Laurie J.D."/>
            <person name="Ali S."/>
            <person name="Linning R."/>
            <person name="Mannhaupt G."/>
            <person name="Wong P."/>
            <person name="Gueldener U."/>
            <person name="Muensterkoetter M."/>
            <person name="Moore R."/>
            <person name="Kahmann R."/>
            <person name="Bakkeren G."/>
            <person name="Schirawski J."/>
        </authorList>
    </citation>
    <scope>NUCLEOTIDE SEQUENCE [LARGE SCALE GENOMIC DNA]</scope>
    <source>
        <strain evidence="11">Uh4875-4</strain>
    </source>
</reference>
<keyword evidence="5" id="KW-0256">Endoplasmic reticulum</keyword>
<feature type="transmembrane region" description="Helical" evidence="9">
    <location>
        <begin position="6"/>
        <end position="24"/>
    </location>
</feature>
<dbReference type="Pfam" id="PF04258">
    <property type="entry name" value="Peptidase_A22B"/>
    <property type="match status" value="1"/>
</dbReference>
<dbReference type="PANTHER" id="PTHR12174">
    <property type="entry name" value="SIGNAL PEPTIDE PEPTIDASE"/>
    <property type="match status" value="1"/>
</dbReference>
<evidence type="ECO:0000256" key="8">
    <source>
        <dbReference type="SAM" id="MobiDB-lite"/>
    </source>
</evidence>
<dbReference type="GO" id="GO:0042500">
    <property type="term" value="F:aspartic endopeptidase activity, intramembrane cleaving"/>
    <property type="evidence" value="ECO:0007669"/>
    <property type="project" value="InterPro"/>
</dbReference>
<dbReference type="GO" id="GO:0098554">
    <property type="term" value="C:cytoplasmic side of endoplasmic reticulum membrane"/>
    <property type="evidence" value="ECO:0007669"/>
    <property type="project" value="TreeGrafter"/>
</dbReference>
<dbReference type="AlphaFoldDB" id="I2G1C7"/>
<sequence>MSGDRDLFIAYGVLMAGAVAPIYFGSFSSLRTPKTTRDLVKAAKKKRKSNGDSDDSETDSDSDSESDDDDVLDRVTSSDAMWFPIMGSAVLFGLFVIFKYLNKKYVNLLLSFYFGFVGCLALSQVLVSLSRGIVGRELWKKLPNFRLQLDQRGQGRLFKLSFTTVDVGLVALSTLLVGVYLVTKNWMISNLLALSLSLNAIALMSLDSFRTGAIMLGGLFVYDIFWVFATPVMVSVARNFDAPIKIVWPKNILEAIWALKAGQALPKLQFTMLGLGDIVIPGIFVALALRYDQLVASEKKPSISFTKGYRRFTKPYFQATLAAYVGGLATTMGVMHFFKAAQPALLYLSPACTGAVMLTAALRGEFKQVWNWTDGEQEEKEAQEKKEQKKQDKKDEKKDWKTSATRRSNRRKSTKKE</sequence>
<feature type="compositionally biased region" description="Basic residues" evidence="8">
    <location>
        <begin position="407"/>
        <end position="417"/>
    </location>
</feature>
<name>I2G1C7_USTHO</name>
<keyword evidence="6 9" id="KW-1133">Transmembrane helix</keyword>
<evidence type="ECO:0000256" key="7">
    <source>
        <dbReference type="ARBA" id="ARBA00023136"/>
    </source>
</evidence>
<comment type="caution">
    <text evidence="10">The sequence shown here is derived from an EMBL/GenBank/DDBJ whole genome shotgun (WGS) entry which is preliminary data.</text>
</comment>
<dbReference type="InterPro" id="IPR006639">
    <property type="entry name" value="Preselin/SPP"/>
</dbReference>
<feature type="transmembrane region" description="Helical" evidence="9">
    <location>
        <begin position="316"/>
        <end position="338"/>
    </location>
</feature>
<evidence type="ECO:0008006" key="12">
    <source>
        <dbReference type="Google" id="ProtNLM"/>
    </source>
</evidence>
<feature type="transmembrane region" description="Helical" evidence="9">
    <location>
        <begin position="213"/>
        <end position="234"/>
    </location>
</feature>
<dbReference type="PANTHER" id="PTHR12174:SF23">
    <property type="entry name" value="MINOR HISTOCOMPATIBILITY ANTIGEN H13"/>
    <property type="match status" value="1"/>
</dbReference>
<keyword evidence="4" id="KW-0378">Hydrolase</keyword>
<feature type="region of interest" description="Disordered" evidence="8">
    <location>
        <begin position="41"/>
        <end position="71"/>
    </location>
</feature>
<comment type="similarity">
    <text evidence="2">Belongs to the peptidase A22B family.</text>
</comment>
<accession>I2G1C7</accession>